<evidence type="ECO:0000256" key="1">
    <source>
        <dbReference type="SAM" id="MobiDB-lite"/>
    </source>
</evidence>
<sequence length="66" mass="7419">MGSEVVDRSESSSEMESDRRVQGLEGGLELERKAGVEDTDSEREEYGGDYGKEWMVRGRSTTETEI</sequence>
<gene>
    <name evidence="2" type="ORF">MtrunA17_Chr8g0340621</name>
</gene>
<protein>
    <submittedName>
        <fullName evidence="2">Uncharacterized protein</fullName>
    </submittedName>
</protein>
<dbReference type="Proteomes" id="UP000265566">
    <property type="component" value="Chromosome 8"/>
</dbReference>
<feature type="compositionally biased region" description="Basic and acidic residues" evidence="1">
    <location>
        <begin position="44"/>
        <end position="66"/>
    </location>
</feature>
<feature type="region of interest" description="Disordered" evidence="1">
    <location>
        <begin position="1"/>
        <end position="66"/>
    </location>
</feature>
<proteinExistence type="predicted"/>
<accession>A0A396GKF6</accession>
<comment type="caution">
    <text evidence="2">The sequence shown here is derived from an EMBL/GenBank/DDBJ whole genome shotgun (WGS) entry which is preliminary data.</text>
</comment>
<evidence type="ECO:0000313" key="2">
    <source>
        <dbReference type="EMBL" id="RHN39135.1"/>
    </source>
</evidence>
<reference evidence="2" key="1">
    <citation type="journal article" date="2018" name="Nat. Plants">
        <title>Whole-genome landscape of Medicago truncatula symbiotic genes.</title>
        <authorList>
            <person name="Pecrix Y."/>
            <person name="Gamas P."/>
            <person name="Carrere S."/>
        </authorList>
    </citation>
    <scope>NUCLEOTIDE SEQUENCE</scope>
    <source>
        <tissue evidence="2">Leaves</tissue>
    </source>
</reference>
<dbReference type="Gramene" id="rna45134">
    <property type="protein sequence ID" value="RHN39135.1"/>
    <property type="gene ID" value="gene45134"/>
</dbReference>
<organism evidence="2">
    <name type="scientific">Medicago truncatula</name>
    <name type="common">Barrel medic</name>
    <name type="synonym">Medicago tribuloides</name>
    <dbReference type="NCBI Taxonomy" id="3880"/>
    <lineage>
        <taxon>Eukaryota</taxon>
        <taxon>Viridiplantae</taxon>
        <taxon>Streptophyta</taxon>
        <taxon>Embryophyta</taxon>
        <taxon>Tracheophyta</taxon>
        <taxon>Spermatophyta</taxon>
        <taxon>Magnoliopsida</taxon>
        <taxon>eudicotyledons</taxon>
        <taxon>Gunneridae</taxon>
        <taxon>Pentapetalae</taxon>
        <taxon>rosids</taxon>
        <taxon>fabids</taxon>
        <taxon>Fabales</taxon>
        <taxon>Fabaceae</taxon>
        <taxon>Papilionoideae</taxon>
        <taxon>50 kb inversion clade</taxon>
        <taxon>NPAAA clade</taxon>
        <taxon>Hologalegina</taxon>
        <taxon>IRL clade</taxon>
        <taxon>Trifolieae</taxon>
        <taxon>Medicago</taxon>
    </lineage>
</organism>
<dbReference type="AlphaFoldDB" id="A0A396GKF6"/>
<name>A0A396GKF6_MEDTR</name>
<dbReference type="EMBL" id="PSQE01000008">
    <property type="protein sequence ID" value="RHN39135.1"/>
    <property type="molecule type" value="Genomic_DNA"/>
</dbReference>
<feature type="compositionally biased region" description="Basic and acidic residues" evidence="1">
    <location>
        <begin position="1"/>
        <end position="22"/>
    </location>
</feature>